<dbReference type="EC" id="2.7.7.49" evidence="1"/>
<evidence type="ECO:0000259" key="15">
    <source>
        <dbReference type="PROSITE" id="PS50158"/>
    </source>
</evidence>
<feature type="region of interest" description="Disordered" evidence="14">
    <location>
        <begin position="750"/>
        <end position="784"/>
    </location>
</feature>
<dbReference type="InterPro" id="IPR001878">
    <property type="entry name" value="Znf_CCHC"/>
</dbReference>
<evidence type="ECO:0000256" key="1">
    <source>
        <dbReference type="ARBA" id="ARBA00012493"/>
    </source>
</evidence>
<dbReference type="PROSITE" id="PS00141">
    <property type="entry name" value="ASP_PROTEASE"/>
    <property type="match status" value="1"/>
</dbReference>
<dbReference type="GO" id="GO:0003676">
    <property type="term" value="F:nucleic acid binding"/>
    <property type="evidence" value="ECO:0007669"/>
    <property type="project" value="InterPro"/>
</dbReference>
<gene>
    <name evidence="17" type="ORF">OSB04_018952</name>
</gene>
<dbReference type="EMBL" id="JARYMX010000005">
    <property type="protein sequence ID" value="KAJ9546409.1"/>
    <property type="molecule type" value="Genomic_DNA"/>
</dbReference>
<feature type="compositionally biased region" description="Basic and acidic residues" evidence="14">
    <location>
        <begin position="750"/>
        <end position="762"/>
    </location>
</feature>
<evidence type="ECO:0000256" key="13">
    <source>
        <dbReference type="PROSITE-ProRule" id="PRU00047"/>
    </source>
</evidence>
<dbReference type="GO" id="GO:0004519">
    <property type="term" value="F:endonuclease activity"/>
    <property type="evidence" value="ECO:0007669"/>
    <property type="project" value="UniProtKB-KW"/>
</dbReference>
<dbReference type="InterPro" id="IPR041588">
    <property type="entry name" value="Integrase_H2C2"/>
</dbReference>
<keyword evidence="4" id="KW-0548">Nucleotidyltransferase</keyword>
<organism evidence="17 18">
    <name type="scientific">Centaurea solstitialis</name>
    <name type="common">yellow star-thistle</name>
    <dbReference type="NCBI Taxonomy" id="347529"/>
    <lineage>
        <taxon>Eukaryota</taxon>
        <taxon>Viridiplantae</taxon>
        <taxon>Streptophyta</taxon>
        <taxon>Embryophyta</taxon>
        <taxon>Tracheophyta</taxon>
        <taxon>Spermatophyta</taxon>
        <taxon>Magnoliopsida</taxon>
        <taxon>eudicotyledons</taxon>
        <taxon>Gunneridae</taxon>
        <taxon>Pentapetalae</taxon>
        <taxon>asterids</taxon>
        <taxon>campanulids</taxon>
        <taxon>Asterales</taxon>
        <taxon>Asteraceae</taxon>
        <taxon>Carduoideae</taxon>
        <taxon>Cardueae</taxon>
        <taxon>Centaureinae</taxon>
        <taxon>Centaurea</taxon>
    </lineage>
</organism>
<dbReference type="PANTHER" id="PTHR37984">
    <property type="entry name" value="PROTEIN CBG26694"/>
    <property type="match status" value="1"/>
</dbReference>
<sequence length="1687" mass="190964">MLDEINALDHNDTWDLVELPAGKKAIGCKWVFTVKVNPDGSVARLKARLVADGYAQTYGVDYSETFSPVAKVTSIRLFISLAATYDWVLHQLDVKNAFLHGDLHEEVYMEQPPGFVAQGESGRVCRLRKSLYGLKQSPRAWFGRFNAVVTEFGLRRSSFDHSVFFTSSSSGCILLVVYVDDIVITGSDTTGIMKLKGFLASRFQTKDLGPLKYFLGIEVSRTRKGICLSQRKYCMDVLNDSGMIETKPCEAPMIPNMKLNVEDGDLLEDPGKYRRIVGKLNYLTITRPDIAFPVSVVSQFMSSPRTPHWEAVRHILKYLKGAPGLGILYQNHNHHVTEGFTDADYDGDPTNRRSTTGYCVFVGGNLVSWKSKKQNVVSRSSAESEYRAMAQTTCELIWLRNLLGELGFAQSKPMDLYCDNEAAIHIANNHVFHERTKHIEIDCHFTREKIEDGTISTSFVRTGSQLADVFTKALPGRVVGRSEEWVTTRAGSWDDPKGGRDLSRSFTLRMVQTRHTNDSGAQQTDQIVAQIAETLQQMLPGLFDQKKDELVQTLDQRIHAALTARSSGSESTAQSQSRVVTFKDFMTCQPPFFEGQKDLVACYRWYSAVEGAFHTSGCPAGSKVLFAVNLLRNAGKDWWVLKRLLEAHITALTWEEFKVMFDEEFAPSFERERIAAEFLNLTQTTEPVNEVTAKFLEKLMFVPGYANDESLKMARYLGVMKTEIKGVVATKRCKTFNDMMETARAQEMHLEERRQGKRKADDQSGPVKKYKGAKGDTRSGPATCSKCGRNHRGECWAQETSCFKCGKPGHFSRDCKETVKTCFHCYQPGHIKPNCPQLKGAPVQAPAPVTLTITDGTTTGRSGPTTRGRAFQMTAEEAQAAPDVITGIFPVNSKSALVLFDTGATWSYVSHKFCKDFQIGLGKLDRPVTIDVAAEKVHVVERVYRGYTIDIFGVQFSINLIPVPMNGIDVVVGIDWMFPNRTTSDVAGQLERIQNPSGGELIVYGKGRRMHTLFCSVAKAQKYFQRGGSGFLAYAMADQTEERKLLVAEVPVVSEYPDVFSEDLPGVPPDRQIEFGIDLVPGAAPIARAPYRLAPPELQELLDQFSPWGAPILFVKKKDGSHRMCIDYRGLNKSRYPLPRIDDLFDQLQGASWFSKIDLRSGYHQLRVKEADIHKTAFRTRYGHFEFLVMPFGLTNAPAAFMDLMNRLDRSVIVFIDDILVYSKTKEDHVVHLREVLEVLRKERLYAKFSKCAFWLEEVQFLGHVVNREGIKVDPSKVEAVMSWEVPTTPTEIRSFLAFETLRRKLCEAPVLTLPEGVEDMTVYCDASRLGLGCVLMQRGRVLAYASRQLKPHEANYPTHDLELAAVVFALKIWRHYLYGVKCTIYTDHRSLRYFLKQPNLNMRQRRWFDVVKDYDCEILYHPGKANVVADALSRKTEHSSLRISHLKMVVTTSFVDVEEASREANQNGERIRGQLSALVRDSRGLLTRYGRVWVPRAGAARQILLEEAHKSKFSIHPGATKMYRDLRTGYWWPGMKRDVARYVESCLTCLKVKAEHQRPHGKMQPLEIPEWKWENITMDLITKLPKTPRKFDAIWVIVDRLTKSALYLAIRESSTAEQLAEIYVKEVVSRHGVPVSIISDRDVRFTSRFWERFHSELGTKLHFSTAYHSQTDGQSERTIQTLEDML</sequence>
<feature type="domain" description="CCHC-type" evidence="15">
    <location>
        <begin position="822"/>
        <end position="837"/>
    </location>
</feature>
<dbReference type="InterPro" id="IPR036397">
    <property type="entry name" value="RNaseH_sf"/>
</dbReference>
<dbReference type="PROSITE" id="PS50994">
    <property type="entry name" value="INTEGRASE"/>
    <property type="match status" value="1"/>
</dbReference>
<feature type="domain" description="CCHC-type" evidence="15">
    <location>
        <begin position="802"/>
        <end position="817"/>
    </location>
</feature>
<evidence type="ECO:0000256" key="10">
    <source>
        <dbReference type="ARBA" id="ARBA00032154"/>
    </source>
</evidence>
<dbReference type="Gene3D" id="3.30.70.270">
    <property type="match status" value="1"/>
</dbReference>
<dbReference type="Pfam" id="PF00098">
    <property type="entry name" value="zf-CCHC"/>
    <property type="match status" value="1"/>
</dbReference>
<dbReference type="Gene3D" id="3.10.20.370">
    <property type="match status" value="1"/>
</dbReference>
<dbReference type="InterPro" id="IPR043502">
    <property type="entry name" value="DNA/RNA_pol_sf"/>
</dbReference>
<dbReference type="SUPFAM" id="SSF56672">
    <property type="entry name" value="DNA/RNA polymerases"/>
    <property type="match status" value="2"/>
</dbReference>
<dbReference type="CDD" id="cd09272">
    <property type="entry name" value="RNase_HI_RT_Ty1"/>
    <property type="match status" value="1"/>
</dbReference>
<dbReference type="GO" id="GO:0015074">
    <property type="term" value="P:DNA integration"/>
    <property type="evidence" value="ECO:0007669"/>
    <property type="project" value="InterPro"/>
</dbReference>
<dbReference type="InterPro" id="IPR001969">
    <property type="entry name" value="Aspartic_peptidase_AS"/>
</dbReference>
<evidence type="ECO:0000313" key="18">
    <source>
        <dbReference type="Proteomes" id="UP001172457"/>
    </source>
</evidence>
<evidence type="ECO:0000256" key="3">
    <source>
        <dbReference type="ARBA" id="ARBA00022679"/>
    </source>
</evidence>
<dbReference type="FunFam" id="3.10.20.370:FF:000001">
    <property type="entry name" value="Retrovirus-related Pol polyprotein from transposon 17.6-like protein"/>
    <property type="match status" value="1"/>
</dbReference>
<dbReference type="Pfam" id="PF17917">
    <property type="entry name" value="RT_RNaseH"/>
    <property type="match status" value="1"/>
</dbReference>
<dbReference type="GO" id="GO:0003964">
    <property type="term" value="F:RNA-directed DNA polymerase activity"/>
    <property type="evidence" value="ECO:0007669"/>
    <property type="project" value="UniProtKB-KW"/>
</dbReference>
<dbReference type="InterPro" id="IPR045358">
    <property type="entry name" value="Ty3_capsid"/>
</dbReference>
<dbReference type="CDD" id="cd00303">
    <property type="entry name" value="retropepsin_like"/>
    <property type="match status" value="1"/>
</dbReference>
<keyword evidence="13" id="KW-0863">Zinc-finger</keyword>
<proteinExistence type="predicted"/>
<evidence type="ECO:0000256" key="5">
    <source>
        <dbReference type="ARBA" id="ARBA00022722"/>
    </source>
</evidence>
<dbReference type="SUPFAM" id="SSF50630">
    <property type="entry name" value="Acid proteases"/>
    <property type="match status" value="1"/>
</dbReference>
<dbReference type="Gene3D" id="1.10.340.70">
    <property type="match status" value="1"/>
</dbReference>
<comment type="function">
    <text evidence="12">Capsid protein (CA) is the structural component of the virus-like particle (VLP), forming the shell that encapsulates the retrotransposons dimeric RNA genome. The particles are assembled from trimer-clustered units and there are holes in the capsid shells that allow for the diffusion of macromolecules. CA also has nucleocapsid-like chaperone activity, promoting primer tRNA(i)-Met annealing to the multipartite primer-binding site (PBS), dimerization of Ty1 RNA and initiation of reverse transcription.</text>
</comment>
<dbReference type="Pfam" id="PF08284">
    <property type="entry name" value="RVP_2"/>
    <property type="match status" value="1"/>
</dbReference>
<dbReference type="SUPFAM" id="SSF57756">
    <property type="entry name" value="Retrovirus zinc finger-like domains"/>
    <property type="match status" value="1"/>
</dbReference>
<keyword evidence="2" id="KW-0645">Protease</keyword>
<dbReference type="FunFam" id="3.10.10.10:FF:000007">
    <property type="entry name" value="Retrovirus-related Pol polyprotein from transposon 17.6-like Protein"/>
    <property type="match status" value="1"/>
</dbReference>
<dbReference type="CDD" id="cd09274">
    <property type="entry name" value="RNase_HI_RT_Ty3"/>
    <property type="match status" value="1"/>
</dbReference>
<keyword evidence="13" id="KW-0479">Metal-binding</keyword>
<evidence type="ECO:0000256" key="7">
    <source>
        <dbReference type="ARBA" id="ARBA00022801"/>
    </source>
</evidence>
<accession>A0AA38WDR7</accession>
<evidence type="ECO:0000256" key="12">
    <source>
        <dbReference type="ARBA" id="ARBA00057243"/>
    </source>
</evidence>
<dbReference type="InterPro" id="IPR012337">
    <property type="entry name" value="RNaseH-like_sf"/>
</dbReference>
<dbReference type="CDD" id="cd01647">
    <property type="entry name" value="RT_LTR"/>
    <property type="match status" value="1"/>
</dbReference>
<dbReference type="PANTHER" id="PTHR37984:SF5">
    <property type="entry name" value="PROTEIN NYNRIN-LIKE"/>
    <property type="match status" value="1"/>
</dbReference>
<evidence type="ECO:0000256" key="9">
    <source>
        <dbReference type="ARBA" id="ARBA00030524"/>
    </source>
</evidence>
<evidence type="ECO:0000259" key="16">
    <source>
        <dbReference type="PROSITE" id="PS50994"/>
    </source>
</evidence>
<dbReference type="InterPro" id="IPR021109">
    <property type="entry name" value="Peptidase_aspartic_dom_sf"/>
</dbReference>
<feature type="domain" description="Integrase catalytic" evidence="16">
    <location>
        <begin position="1566"/>
        <end position="1687"/>
    </location>
</feature>
<dbReference type="GO" id="GO:0006508">
    <property type="term" value="P:proteolysis"/>
    <property type="evidence" value="ECO:0007669"/>
    <property type="project" value="UniProtKB-KW"/>
</dbReference>
<reference evidence="17" key="1">
    <citation type="submission" date="2023-03" db="EMBL/GenBank/DDBJ databases">
        <title>Chromosome-scale reference genome and RAD-based genetic map of yellow starthistle (Centaurea solstitialis) reveal putative structural variation and QTLs associated with invader traits.</title>
        <authorList>
            <person name="Reatini B."/>
            <person name="Cang F.A."/>
            <person name="Jiang Q."/>
            <person name="Mckibben M.T.W."/>
            <person name="Barker M.S."/>
            <person name="Rieseberg L.H."/>
            <person name="Dlugosch K.M."/>
        </authorList>
    </citation>
    <scope>NUCLEOTIDE SEQUENCE</scope>
    <source>
        <strain evidence="17">CAN-66</strain>
        <tissue evidence="17">Leaf</tissue>
    </source>
</reference>
<dbReference type="InterPro" id="IPR000477">
    <property type="entry name" value="RT_dom"/>
</dbReference>
<evidence type="ECO:0000256" key="11">
    <source>
        <dbReference type="ARBA" id="ARBA00033113"/>
    </source>
</evidence>
<dbReference type="GO" id="GO:0004190">
    <property type="term" value="F:aspartic-type endopeptidase activity"/>
    <property type="evidence" value="ECO:0007669"/>
    <property type="project" value="InterPro"/>
</dbReference>
<dbReference type="Pfam" id="PF07727">
    <property type="entry name" value="RVT_2"/>
    <property type="match status" value="1"/>
</dbReference>
<evidence type="ECO:0000256" key="6">
    <source>
        <dbReference type="ARBA" id="ARBA00022759"/>
    </source>
</evidence>
<evidence type="ECO:0000256" key="14">
    <source>
        <dbReference type="SAM" id="MobiDB-lite"/>
    </source>
</evidence>
<name>A0AA38WDR7_9ASTR</name>
<evidence type="ECO:0000256" key="2">
    <source>
        <dbReference type="ARBA" id="ARBA00022670"/>
    </source>
</evidence>
<dbReference type="InterPro" id="IPR043128">
    <property type="entry name" value="Rev_trsase/Diguanyl_cyclase"/>
</dbReference>
<keyword evidence="3" id="KW-0808">Transferase</keyword>
<dbReference type="Proteomes" id="UP001172457">
    <property type="component" value="Chromosome 5"/>
</dbReference>
<evidence type="ECO:0000313" key="17">
    <source>
        <dbReference type="EMBL" id="KAJ9546409.1"/>
    </source>
</evidence>
<evidence type="ECO:0000256" key="4">
    <source>
        <dbReference type="ARBA" id="ARBA00022695"/>
    </source>
</evidence>
<dbReference type="SUPFAM" id="SSF53098">
    <property type="entry name" value="Ribonuclease H-like"/>
    <property type="match status" value="1"/>
</dbReference>
<dbReference type="Pfam" id="PF00078">
    <property type="entry name" value="RVT_1"/>
    <property type="match status" value="1"/>
</dbReference>
<dbReference type="PROSITE" id="PS50158">
    <property type="entry name" value="ZF_CCHC"/>
    <property type="match status" value="2"/>
</dbReference>
<dbReference type="SMART" id="SM00343">
    <property type="entry name" value="ZnF_C2HC"/>
    <property type="match status" value="2"/>
</dbReference>
<keyword evidence="18" id="KW-1185">Reference proteome</keyword>
<keyword evidence="8" id="KW-0695">RNA-directed DNA polymerase</keyword>
<dbReference type="Gene3D" id="2.40.70.10">
    <property type="entry name" value="Acid Proteases"/>
    <property type="match status" value="1"/>
</dbReference>
<dbReference type="InterPro" id="IPR050951">
    <property type="entry name" value="Retrovirus_Pol_polyprotein"/>
</dbReference>
<dbReference type="Pfam" id="PF19259">
    <property type="entry name" value="Ty3_capsid"/>
    <property type="match status" value="1"/>
</dbReference>
<dbReference type="Gene3D" id="3.30.420.10">
    <property type="entry name" value="Ribonuclease H-like superfamily/Ribonuclease H"/>
    <property type="match status" value="1"/>
</dbReference>
<protein>
    <recommendedName>
        <fullName evidence="1">RNA-directed DNA polymerase</fullName>
        <ecNumber evidence="1">2.7.7.49</ecNumber>
    </recommendedName>
    <alternativeName>
        <fullName evidence="9">Gag-Pol-p199</fullName>
    </alternativeName>
    <alternativeName>
        <fullName evidence="10">TY1A-TY1B</fullName>
    </alternativeName>
    <alternativeName>
        <fullName evidence="11">p190</fullName>
    </alternativeName>
</protein>
<dbReference type="InterPro" id="IPR041373">
    <property type="entry name" value="RT_RNaseH"/>
</dbReference>
<dbReference type="InterPro" id="IPR036875">
    <property type="entry name" value="Znf_CCHC_sf"/>
</dbReference>
<dbReference type="Gene3D" id="4.10.60.10">
    <property type="entry name" value="Zinc finger, CCHC-type"/>
    <property type="match status" value="1"/>
</dbReference>
<keyword evidence="7" id="KW-0378">Hydrolase</keyword>
<keyword evidence="13" id="KW-0862">Zinc</keyword>
<dbReference type="Gene3D" id="3.10.10.10">
    <property type="entry name" value="HIV Type 1 Reverse Transcriptase, subunit A, domain 1"/>
    <property type="match status" value="1"/>
</dbReference>
<keyword evidence="5" id="KW-0540">Nuclease</keyword>
<dbReference type="InterPro" id="IPR013103">
    <property type="entry name" value="RVT_2"/>
</dbReference>
<dbReference type="InterPro" id="IPR001584">
    <property type="entry name" value="Integrase_cat-core"/>
</dbReference>
<comment type="caution">
    <text evidence="17">The sequence shown here is derived from an EMBL/GenBank/DDBJ whole genome shotgun (WGS) entry which is preliminary data.</text>
</comment>
<evidence type="ECO:0000256" key="8">
    <source>
        <dbReference type="ARBA" id="ARBA00022918"/>
    </source>
</evidence>
<keyword evidence="6" id="KW-0255">Endonuclease</keyword>
<dbReference type="GO" id="GO:0008270">
    <property type="term" value="F:zinc ion binding"/>
    <property type="evidence" value="ECO:0007669"/>
    <property type="project" value="UniProtKB-KW"/>
</dbReference>
<dbReference type="Pfam" id="PF17921">
    <property type="entry name" value="Integrase_H2C2"/>
    <property type="match status" value="1"/>
</dbReference>